<name>A0A284RX81_ARMOS</name>
<evidence type="ECO:0000313" key="2">
    <source>
        <dbReference type="Proteomes" id="UP000219338"/>
    </source>
</evidence>
<dbReference type="SUPFAM" id="SSF52047">
    <property type="entry name" value="RNI-like"/>
    <property type="match status" value="1"/>
</dbReference>
<organism evidence="1 2">
    <name type="scientific">Armillaria ostoyae</name>
    <name type="common">Armillaria root rot fungus</name>
    <dbReference type="NCBI Taxonomy" id="47428"/>
    <lineage>
        <taxon>Eukaryota</taxon>
        <taxon>Fungi</taxon>
        <taxon>Dikarya</taxon>
        <taxon>Basidiomycota</taxon>
        <taxon>Agaricomycotina</taxon>
        <taxon>Agaricomycetes</taxon>
        <taxon>Agaricomycetidae</taxon>
        <taxon>Agaricales</taxon>
        <taxon>Marasmiineae</taxon>
        <taxon>Physalacriaceae</taxon>
        <taxon>Armillaria</taxon>
    </lineage>
</organism>
<dbReference type="Proteomes" id="UP000219338">
    <property type="component" value="Unassembled WGS sequence"/>
</dbReference>
<reference evidence="2" key="1">
    <citation type="journal article" date="2017" name="Nat. Ecol. Evol.">
        <title>Genome expansion and lineage-specific genetic innovations in the forest pathogenic fungi Armillaria.</title>
        <authorList>
            <person name="Sipos G."/>
            <person name="Prasanna A.N."/>
            <person name="Walter M.C."/>
            <person name="O'Connor E."/>
            <person name="Balint B."/>
            <person name="Krizsan K."/>
            <person name="Kiss B."/>
            <person name="Hess J."/>
            <person name="Varga T."/>
            <person name="Slot J."/>
            <person name="Riley R."/>
            <person name="Boka B."/>
            <person name="Rigling D."/>
            <person name="Barry K."/>
            <person name="Lee J."/>
            <person name="Mihaltcheva S."/>
            <person name="LaButti K."/>
            <person name="Lipzen A."/>
            <person name="Waldron R."/>
            <person name="Moloney N.M."/>
            <person name="Sperisen C."/>
            <person name="Kredics L."/>
            <person name="Vagvoelgyi C."/>
            <person name="Patrignani A."/>
            <person name="Fitzpatrick D."/>
            <person name="Nagy I."/>
            <person name="Doyle S."/>
            <person name="Anderson J.B."/>
            <person name="Grigoriev I.V."/>
            <person name="Gueldener U."/>
            <person name="Muensterkoetter M."/>
            <person name="Nagy L.G."/>
        </authorList>
    </citation>
    <scope>NUCLEOTIDE SEQUENCE [LARGE SCALE GENOMIC DNA]</scope>
    <source>
        <strain evidence="2">C18/9</strain>
    </source>
</reference>
<sequence>MSLSQPKVPITPVMARSRTLSGSLSRCPECGYVPPEKSIAPTLPSLRFEELSSCNDAPLDSERTALETAVREGEANLSSLPRRIAVVRETLKLLLQEQTRTVKHITDAKVLLNPVRRLPADVLIDIFTACLPKHMDSLDAKSTPWVLSQVCAFWRQTALASTGLWAHIHLKMDLYANHTLCVFRLGTVLHRAGMHALEVNIMGRQDFSHHPVFAMILPTSVRWTFLDVVAPLHSFRLFNSISHQLPLLETLSIKVSSAHRSDIKLESNFVVYGFCQAPRLRELSLTQRLTSDMSFFPRLFAVPLETISCLYLVSTTSDVVSLLQSSRAKHMITIVITLVESERHVLPQQIEIEIPLIRHACLRNLFLADSAVGLLSRLRLPALQRLLLSISKGSILPTISEHTVPNLADLTIKCSRSVGRTLANMLQWTPNLREMTLETALKSDALFIALGRSRDGVLELVPHLETISLEGTALEFSDADRVIEDMVEARHVIAPGARRAALKEVRWMSKKV</sequence>
<proteinExistence type="predicted"/>
<evidence type="ECO:0000313" key="1">
    <source>
        <dbReference type="EMBL" id="SJL13371.1"/>
    </source>
</evidence>
<dbReference type="OMA" id="WAAIHIT"/>
<dbReference type="STRING" id="47428.A0A284RX81"/>
<dbReference type="AlphaFoldDB" id="A0A284RX81"/>
<dbReference type="OrthoDB" id="3365698at2759"/>
<accession>A0A284RX81</accession>
<protein>
    <recommendedName>
        <fullName evidence="3">F-box domain-containing protein</fullName>
    </recommendedName>
</protein>
<evidence type="ECO:0008006" key="3">
    <source>
        <dbReference type="Google" id="ProtNLM"/>
    </source>
</evidence>
<dbReference type="EMBL" id="FUEG01000020">
    <property type="protein sequence ID" value="SJL13371.1"/>
    <property type="molecule type" value="Genomic_DNA"/>
</dbReference>
<keyword evidence="2" id="KW-1185">Reference proteome</keyword>
<gene>
    <name evidence="1" type="ORF">ARMOST_16813</name>
</gene>